<dbReference type="InterPro" id="IPR032823">
    <property type="entry name" value="BCA_ABC_TP_C"/>
</dbReference>
<dbReference type="InterPro" id="IPR003439">
    <property type="entry name" value="ABC_transporter-like_ATP-bd"/>
</dbReference>
<sequence>MSEYILKVEDLWKNFGGLMAVSGYNLELPRGAIYGLIGPNGAGKTTVFNLISGVLKPSRGRIVFKGRDITRLRPDEIAALGLTRTFQNLRLFPSLTVEENLKVAAHVHARCGFFPTLFCAPSFFREEKAIERKACEMLERFGMYEFRKEIAANLPYGLQRKLDIARALMTGPELVLLDEPSAGMNTKEADDLAHLVAELQRDFRLTMIVVEHRMSFVMGLAEVIQVLDYGSIIAVGAPEEIRQHPKVIEAYLGTGDLVA</sequence>
<evidence type="ECO:0000256" key="1">
    <source>
        <dbReference type="ARBA" id="ARBA00022448"/>
    </source>
</evidence>
<dbReference type="PANTHER" id="PTHR45772:SF9">
    <property type="entry name" value="CONSERVED COMPONENT OF ABC TRANSPORTER FOR NATURAL AMINO ACIDS"/>
    <property type="match status" value="1"/>
</dbReference>
<evidence type="ECO:0000256" key="2">
    <source>
        <dbReference type="ARBA" id="ARBA00022741"/>
    </source>
</evidence>
<dbReference type="PANTHER" id="PTHR45772">
    <property type="entry name" value="CONSERVED COMPONENT OF ABC TRANSPORTER FOR NATURAL AMINO ACIDS-RELATED"/>
    <property type="match status" value="1"/>
</dbReference>
<reference evidence="5" key="1">
    <citation type="journal article" date="2020" name="mSystems">
        <title>Genome- and Community-Level Interaction Insights into Carbon Utilization and Element Cycling Functions of Hydrothermarchaeota in Hydrothermal Sediment.</title>
        <authorList>
            <person name="Zhou Z."/>
            <person name="Liu Y."/>
            <person name="Xu W."/>
            <person name="Pan J."/>
            <person name="Luo Z.H."/>
            <person name="Li M."/>
        </authorList>
    </citation>
    <scope>NUCLEOTIDE SEQUENCE [LARGE SCALE GENOMIC DNA]</scope>
    <source>
        <strain evidence="5">SpSt-747</strain>
    </source>
</reference>
<dbReference type="CDD" id="cd03219">
    <property type="entry name" value="ABC_Mj1267_LivG_branched"/>
    <property type="match status" value="1"/>
</dbReference>
<dbReference type="FunFam" id="3.40.50.300:FF:000421">
    <property type="entry name" value="Branched-chain amino acid ABC transporter ATP-binding protein"/>
    <property type="match status" value="1"/>
</dbReference>
<evidence type="ECO:0000256" key="3">
    <source>
        <dbReference type="ARBA" id="ARBA00022840"/>
    </source>
</evidence>
<dbReference type="InterPro" id="IPR027417">
    <property type="entry name" value="P-loop_NTPase"/>
</dbReference>
<keyword evidence="1" id="KW-0813">Transport</keyword>
<dbReference type="EMBL" id="DTFV01000092">
    <property type="protein sequence ID" value="HGI30912.1"/>
    <property type="molecule type" value="Genomic_DNA"/>
</dbReference>
<organism evidence="5">
    <name type="scientific">Candidatus Caldatribacterium californiense</name>
    <dbReference type="NCBI Taxonomy" id="1454726"/>
    <lineage>
        <taxon>Bacteria</taxon>
        <taxon>Pseudomonadati</taxon>
        <taxon>Atribacterota</taxon>
        <taxon>Atribacteria</taxon>
        <taxon>Atribacterales</taxon>
        <taxon>Candidatus Caldatribacteriaceae</taxon>
        <taxon>Candidatus Caldatribacterium</taxon>
    </lineage>
</organism>
<keyword evidence="3 5" id="KW-0067">ATP-binding</keyword>
<dbReference type="GO" id="GO:0005524">
    <property type="term" value="F:ATP binding"/>
    <property type="evidence" value="ECO:0007669"/>
    <property type="project" value="UniProtKB-KW"/>
</dbReference>
<dbReference type="GO" id="GO:0005886">
    <property type="term" value="C:plasma membrane"/>
    <property type="evidence" value="ECO:0007669"/>
    <property type="project" value="TreeGrafter"/>
</dbReference>
<evidence type="ECO:0000259" key="4">
    <source>
        <dbReference type="PROSITE" id="PS50893"/>
    </source>
</evidence>
<dbReference type="InterPro" id="IPR003593">
    <property type="entry name" value="AAA+_ATPase"/>
</dbReference>
<gene>
    <name evidence="5" type="ORF">ENV30_06375</name>
</gene>
<feature type="domain" description="ABC transporter" evidence="4">
    <location>
        <begin position="6"/>
        <end position="254"/>
    </location>
</feature>
<dbReference type="Gene3D" id="3.40.50.300">
    <property type="entry name" value="P-loop containing nucleotide triphosphate hydrolases"/>
    <property type="match status" value="1"/>
</dbReference>
<name>A0A7V4DEN6_9BACT</name>
<dbReference type="PROSITE" id="PS50893">
    <property type="entry name" value="ABC_TRANSPORTER_2"/>
    <property type="match status" value="1"/>
</dbReference>
<protein>
    <submittedName>
        <fullName evidence="5">ABC transporter ATP-binding protein</fullName>
    </submittedName>
</protein>
<evidence type="ECO:0000313" key="5">
    <source>
        <dbReference type="EMBL" id="HGI30912.1"/>
    </source>
</evidence>
<proteinExistence type="predicted"/>
<dbReference type="GO" id="GO:0016887">
    <property type="term" value="F:ATP hydrolysis activity"/>
    <property type="evidence" value="ECO:0007669"/>
    <property type="project" value="InterPro"/>
</dbReference>
<keyword evidence="2" id="KW-0547">Nucleotide-binding</keyword>
<accession>A0A7V4DEN6</accession>
<comment type="caution">
    <text evidence="5">The sequence shown here is derived from an EMBL/GenBank/DDBJ whole genome shotgun (WGS) entry which is preliminary data.</text>
</comment>
<dbReference type="AlphaFoldDB" id="A0A7V4DEN6"/>
<dbReference type="InterPro" id="IPR051120">
    <property type="entry name" value="ABC_AA/LPS_Transport"/>
</dbReference>
<dbReference type="Pfam" id="PF00005">
    <property type="entry name" value="ABC_tran"/>
    <property type="match status" value="1"/>
</dbReference>
<dbReference type="Pfam" id="PF12399">
    <property type="entry name" value="BCA_ABC_TP_C"/>
    <property type="match status" value="1"/>
</dbReference>
<dbReference type="SUPFAM" id="SSF52540">
    <property type="entry name" value="P-loop containing nucleoside triphosphate hydrolases"/>
    <property type="match status" value="1"/>
</dbReference>
<dbReference type="SMART" id="SM00382">
    <property type="entry name" value="AAA"/>
    <property type="match status" value="1"/>
</dbReference>